<dbReference type="GO" id="GO:0006307">
    <property type="term" value="P:DNA alkylation repair"/>
    <property type="evidence" value="ECO:0007669"/>
    <property type="project" value="InterPro"/>
</dbReference>
<gene>
    <name evidence="4" type="ORF">DME_LOCUS8527</name>
</gene>
<dbReference type="InterPro" id="IPR009210">
    <property type="entry name" value="ASCC1"/>
</dbReference>
<dbReference type="Pfam" id="PF00013">
    <property type="entry name" value="KH_1"/>
    <property type="match status" value="1"/>
</dbReference>
<evidence type="ECO:0000256" key="2">
    <source>
        <dbReference type="SAM" id="MobiDB-lite"/>
    </source>
</evidence>
<proteinExistence type="predicted"/>
<dbReference type="PANTHER" id="PTHR13360">
    <property type="entry name" value="ACTIVATING SIGNAL COINTEGRATOR 1 COMPLEX SUBUNIT 1"/>
    <property type="match status" value="1"/>
</dbReference>
<dbReference type="InterPro" id="IPR036612">
    <property type="entry name" value="KH_dom_type_1_sf"/>
</dbReference>
<dbReference type="SMART" id="SM00322">
    <property type="entry name" value="KH"/>
    <property type="match status" value="1"/>
</dbReference>
<dbReference type="Gene3D" id="3.30.1370.10">
    <property type="entry name" value="K Homology domain, type 1"/>
    <property type="match status" value="1"/>
</dbReference>
<evidence type="ECO:0000313" key="5">
    <source>
        <dbReference type="Proteomes" id="UP000038040"/>
    </source>
</evidence>
<dbReference type="STRING" id="318479.A0A0N4UBP9"/>
<evidence type="ECO:0000313" key="6">
    <source>
        <dbReference type="Proteomes" id="UP000274756"/>
    </source>
</evidence>
<evidence type="ECO:0000256" key="1">
    <source>
        <dbReference type="PROSITE-ProRule" id="PRU00117"/>
    </source>
</evidence>
<dbReference type="Gene3D" id="3.90.1140.10">
    <property type="entry name" value="Cyclic phosphodiesterase"/>
    <property type="match status" value="1"/>
</dbReference>
<keyword evidence="1" id="KW-0694">RNA-binding</keyword>
<keyword evidence="6" id="KW-1185">Reference proteome</keyword>
<evidence type="ECO:0000313" key="4">
    <source>
        <dbReference type="EMBL" id="VDN58554.1"/>
    </source>
</evidence>
<dbReference type="GO" id="GO:0006355">
    <property type="term" value="P:regulation of DNA-templated transcription"/>
    <property type="evidence" value="ECO:0007669"/>
    <property type="project" value="TreeGrafter"/>
</dbReference>
<dbReference type="GO" id="GO:0003723">
    <property type="term" value="F:RNA binding"/>
    <property type="evidence" value="ECO:0007669"/>
    <property type="project" value="UniProtKB-UniRule"/>
</dbReference>
<dbReference type="WBParaSite" id="DME_0000464401-mRNA-1">
    <property type="protein sequence ID" value="DME_0000464401-mRNA-1"/>
    <property type="gene ID" value="DME_0000464401"/>
</dbReference>
<reference evidence="4 6" key="2">
    <citation type="submission" date="2018-11" db="EMBL/GenBank/DDBJ databases">
        <authorList>
            <consortium name="Pathogen Informatics"/>
        </authorList>
    </citation>
    <scope>NUCLEOTIDE SEQUENCE [LARGE SCALE GENOMIC DNA]</scope>
</reference>
<feature type="compositionally biased region" description="Basic and acidic residues" evidence="2">
    <location>
        <begin position="43"/>
        <end position="66"/>
    </location>
</feature>
<protein>
    <submittedName>
        <fullName evidence="7">KH domain-containing protein</fullName>
    </submittedName>
</protein>
<evidence type="ECO:0000313" key="7">
    <source>
        <dbReference type="WBParaSite" id="DME_0000464401-mRNA-1"/>
    </source>
</evidence>
<dbReference type="SUPFAM" id="SSF54791">
    <property type="entry name" value="Eukaryotic type KH-domain (KH-domain type I)"/>
    <property type="match status" value="1"/>
</dbReference>
<dbReference type="Proteomes" id="UP000038040">
    <property type="component" value="Unplaced"/>
</dbReference>
<evidence type="ECO:0000259" key="3">
    <source>
        <dbReference type="SMART" id="SM00322"/>
    </source>
</evidence>
<feature type="domain" description="K Homology" evidence="3">
    <location>
        <begin position="92"/>
        <end position="162"/>
    </location>
</feature>
<feature type="region of interest" description="Disordered" evidence="2">
    <location>
        <begin position="18"/>
        <end position="72"/>
    </location>
</feature>
<dbReference type="CDD" id="cd00105">
    <property type="entry name" value="KH-I"/>
    <property type="match status" value="1"/>
</dbReference>
<accession>A0A0N4UBP9</accession>
<dbReference type="EMBL" id="UYYG01001169">
    <property type="protein sequence ID" value="VDN58554.1"/>
    <property type="molecule type" value="Genomic_DNA"/>
</dbReference>
<dbReference type="Proteomes" id="UP000274756">
    <property type="component" value="Unassembled WGS sequence"/>
</dbReference>
<dbReference type="OrthoDB" id="277832at2759"/>
<feature type="compositionally biased region" description="Polar residues" evidence="2">
    <location>
        <begin position="29"/>
        <end position="41"/>
    </location>
</feature>
<dbReference type="InterPro" id="IPR004088">
    <property type="entry name" value="KH_dom_type_1"/>
</dbReference>
<dbReference type="AlphaFoldDB" id="A0A0N4UBP9"/>
<sequence>MYIRSDKELELRGGDTADLYANSADDNESVINEGTPSSSEILDTIKSDVNKDIEESGDNSEQKSDVSESGTFKRYRRSSSSAVTVTTSDTEFNYIFRINVPRKLRRFIIGHNGKLKRKLEEETNCKLIFPSKKNKNHPVELISIKSKESLERCRDRIELIILNAREKAPYTHFVSIPMNYPDIQMTFKQFTEAVLADEELSDSCRNPKLFQGACKLHFTIVMLSLFDKSEQVNAINFLQTVIDERVKNVLDGQPLEIEVKNLSYMSEEPSHINVLYACAYSDKLNDVANTIAEALSDTDFAPRQSGDVKIHMTLMNTRYDVIISYNFIFNNFIYF</sequence>
<dbReference type="PANTHER" id="PTHR13360:SF1">
    <property type="entry name" value="ACTIVATING SIGNAL COINTEGRATOR 1 COMPLEX SUBUNIT 1"/>
    <property type="match status" value="1"/>
</dbReference>
<dbReference type="InterPro" id="IPR019510">
    <property type="entry name" value="AKAP7-like_phosphoesterase"/>
</dbReference>
<reference evidence="7" key="1">
    <citation type="submission" date="2017-02" db="UniProtKB">
        <authorList>
            <consortium name="WormBaseParasite"/>
        </authorList>
    </citation>
    <scope>IDENTIFICATION</scope>
</reference>
<name>A0A0N4UBP9_DRAME</name>
<dbReference type="InterPro" id="IPR004087">
    <property type="entry name" value="KH_dom"/>
</dbReference>
<dbReference type="PROSITE" id="PS50084">
    <property type="entry name" value="KH_TYPE_1"/>
    <property type="match status" value="1"/>
</dbReference>
<organism evidence="5 7">
    <name type="scientific">Dracunculus medinensis</name>
    <name type="common">Guinea worm</name>
    <dbReference type="NCBI Taxonomy" id="318479"/>
    <lineage>
        <taxon>Eukaryota</taxon>
        <taxon>Metazoa</taxon>
        <taxon>Ecdysozoa</taxon>
        <taxon>Nematoda</taxon>
        <taxon>Chromadorea</taxon>
        <taxon>Rhabditida</taxon>
        <taxon>Spirurina</taxon>
        <taxon>Dracunculoidea</taxon>
        <taxon>Dracunculidae</taxon>
        <taxon>Dracunculus</taxon>
    </lineage>
</organism>
<dbReference type="Pfam" id="PF10469">
    <property type="entry name" value="AKAP7_NLS"/>
    <property type="match status" value="1"/>
</dbReference>
<dbReference type="GO" id="GO:0005634">
    <property type="term" value="C:nucleus"/>
    <property type="evidence" value="ECO:0007669"/>
    <property type="project" value="TreeGrafter"/>
</dbReference>